<evidence type="ECO:0000256" key="2">
    <source>
        <dbReference type="ARBA" id="ARBA00023015"/>
    </source>
</evidence>
<dbReference type="InterPro" id="IPR011598">
    <property type="entry name" value="bHLH_dom"/>
</dbReference>
<dbReference type="EMBL" id="BAAFGZ010000074">
    <property type="protein sequence ID" value="GAB0134286.1"/>
    <property type="molecule type" value="Genomic_DNA"/>
</dbReference>
<dbReference type="InterPro" id="IPR036638">
    <property type="entry name" value="HLH_DNA-bd_sf"/>
</dbReference>
<keyword evidence="5" id="KW-0539">Nucleus</keyword>
<evidence type="ECO:0000256" key="3">
    <source>
        <dbReference type="ARBA" id="ARBA00023125"/>
    </source>
</evidence>
<feature type="region of interest" description="Disordered" evidence="6">
    <location>
        <begin position="94"/>
        <end position="161"/>
    </location>
</feature>
<dbReference type="PROSITE" id="PS50888">
    <property type="entry name" value="BHLH"/>
    <property type="match status" value="1"/>
</dbReference>
<comment type="subcellular location">
    <subcellularLocation>
        <location evidence="1">Nucleus</location>
    </subcellularLocation>
</comment>
<evidence type="ECO:0000259" key="7">
    <source>
        <dbReference type="PROSITE" id="PS50888"/>
    </source>
</evidence>
<evidence type="ECO:0000313" key="9">
    <source>
        <dbReference type="Proteomes" id="UP001562357"/>
    </source>
</evidence>
<keyword evidence="3" id="KW-0238">DNA-binding</keyword>
<feature type="domain" description="BHLH" evidence="7">
    <location>
        <begin position="349"/>
        <end position="400"/>
    </location>
</feature>
<name>A0ABQ0CLH9_9HYPO</name>
<reference evidence="9" key="1">
    <citation type="submission" date="2024-06" db="EMBL/GenBank/DDBJ databases">
        <title>Draft Genome Sequences of Epichloe bromicola Strains Isolated from Elymus ciliaris.</title>
        <authorList>
            <consortium name="Epichloe bromicola genome sequencing consortium"/>
            <person name="Miura A."/>
            <person name="Imano S."/>
            <person name="Ashida A."/>
            <person name="Sato I."/>
            <person name="Chiba S."/>
            <person name="Tanaka A."/>
            <person name="Camagna M."/>
            <person name="Takemoto D."/>
        </authorList>
    </citation>
    <scope>NUCLEOTIDE SEQUENCE [LARGE SCALE GENOMIC DNA]</scope>
    <source>
        <strain evidence="9">DP</strain>
    </source>
</reference>
<comment type="caution">
    <text evidence="8">The sequence shown here is derived from an EMBL/GenBank/DDBJ whole genome shotgun (WGS) entry which is preliminary data.</text>
</comment>
<evidence type="ECO:0000256" key="1">
    <source>
        <dbReference type="ARBA" id="ARBA00004123"/>
    </source>
</evidence>
<dbReference type="Pfam" id="PF00010">
    <property type="entry name" value="HLH"/>
    <property type="match status" value="1"/>
</dbReference>
<feature type="region of interest" description="Disordered" evidence="6">
    <location>
        <begin position="254"/>
        <end position="279"/>
    </location>
</feature>
<proteinExistence type="predicted"/>
<evidence type="ECO:0000256" key="5">
    <source>
        <dbReference type="ARBA" id="ARBA00023242"/>
    </source>
</evidence>
<keyword evidence="4" id="KW-0804">Transcription</keyword>
<dbReference type="Gene3D" id="4.10.280.10">
    <property type="entry name" value="Helix-loop-helix DNA-binding domain"/>
    <property type="match status" value="1"/>
</dbReference>
<dbReference type="Proteomes" id="UP001562357">
    <property type="component" value="Unassembled WGS sequence"/>
</dbReference>
<keyword evidence="2" id="KW-0805">Transcription regulation</keyword>
<protein>
    <recommendedName>
        <fullName evidence="7">BHLH domain-containing protein</fullName>
    </recommendedName>
</protein>
<dbReference type="SMART" id="SM00353">
    <property type="entry name" value="HLH"/>
    <property type="match status" value="1"/>
</dbReference>
<dbReference type="InterPro" id="IPR052207">
    <property type="entry name" value="Max-like/E-box_TFs"/>
</dbReference>
<keyword evidence="9" id="KW-1185">Reference proteome</keyword>
<sequence length="487" mass="53408">MSADPTRQELYSDFNHFHFHHRPASDARIWPEIPEHHQPYSRSSRALAGQFEFANQMNFLVDVNTPFSSSQAPSHAHSERYRQDGEILWATDKATTHGSHSHSLSGSPPLPPSPLHHEQQSRGYPRSNDDAMTDSTARPNVDQGGGVDHADVSNSPVQDEPVQSRCFRIGHMRHQSSLDFGEDLLRNSHDTVNENIFADWAWGRGERPMSTSSTHGSSVEWGAESTTFVTPRGSIATEGDDDAVDSRLFPQARFAENTEGDVVPRSGPSPPQRASPNGLYKLKTGTPATLGDHHRRAAWPALRTRTSPADGDVLSTYRAMSLEYLGSALHDQRGFATVGPRREKLTEAQKRRNHILHEQKRRALIKDGFDDLLKLVPNIKDRGISKSAILLKAAEWLEALTSGNKTLCAQARSLEGVAGVVEGAVSSRTLGHCDARQQVSSIGTGSRGVIDGTMSKVPKHTKSIAQGQAKGIIDVLDEAKEKNCVKA</sequence>
<dbReference type="PANTHER" id="PTHR15741">
    <property type="entry name" value="BASIC HELIX-LOOP-HELIX ZIP TRANSCRIPTION FACTOR"/>
    <property type="match status" value="1"/>
</dbReference>
<dbReference type="PANTHER" id="PTHR15741:SF27">
    <property type="entry name" value="TRANSCRIPTION FACTOR AP-4"/>
    <property type="match status" value="1"/>
</dbReference>
<gene>
    <name evidence="8" type="primary">g2664</name>
    <name evidence="8" type="ORF">EsDP_00002664</name>
</gene>
<feature type="compositionally biased region" description="Low complexity" evidence="6">
    <location>
        <begin position="97"/>
        <end position="107"/>
    </location>
</feature>
<organism evidence="8 9">
    <name type="scientific">Epichloe bromicola</name>
    <dbReference type="NCBI Taxonomy" id="79588"/>
    <lineage>
        <taxon>Eukaryota</taxon>
        <taxon>Fungi</taxon>
        <taxon>Dikarya</taxon>
        <taxon>Ascomycota</taxon>
        <taxon>Pezizomycotina</taxon>
        <taxon>Sordariomycetes</taxon>
        <taxon>Hypocreomycetidae</taxon>
        <taxon>Hypocreales</taxon>
        <taxon>Clavicipitaceae</taxon>
        <taxon>Epichloe</taxon>
    </lineage>
</organism>
<evidence type="ECO:0000256" key="6">
    <source>
        <dbReference type="SAM" id="MobiDB-lite"/>
    </source>
</evidence>
<dbReference type="SUPFAM" id="SSF47459">
    <property type="entry name" value="HLH, helix-loop-helix DNA-binding domain"/>
    <property type="match status" value="1"/>
</dbReference>
<evidence type="ECO:0000313" key="8">
    <source>
        <dbReference type="EMBL" id="GAB0134286.1"/>
    </source>
</evidence>
<accession>A0ABQ0CLH9</accession>
<evidence type="ECO:0000256" key="4">
    <source>
        <dbReference type="ARBA" id="ARBA00023163"/>
    </source>
</evidence>